<dbReference type="SMART" id="SM00073">
    <property type="entry name" value="HPT"/>
    <property type="match status" value="1"/>
</dbReference>
<dbReference type="InterPro" id="IPR001789">
    <property type="entry name" value="Sig_transdc_resp-reg_receiver"/>
</dbReference>
<evidence type="ECO:0000256" key="17">
    <source>
        <dbReference type="SAM" id="Phobius"/>
    </source>
</evidence>
<dbReference type="PROSITE" id="PS50110">
    <property type="entry name" value="RESPONSE_REGULATORY"/>
    <property type="match status" value="2"/>
</dbReference>
<dbReference type="SMART" id="SM00387">
    <property type="entry name" value="HATPase_c"/>
    <property type="match status" value="1"/>
</dbReference>
<evidence type="ECO:0000256" key="13">
    <source>
        <dbReference type="ARBA" id="ARBA00023136"/>
    </source>
</evidence>
<evidence type="ECO:0000256" key="16">
    <source>
        <dbReference type="SAM" id="Coils"/>
    </source>
</evidence>
<keyword evidence="16" id="KW-0175">Coiled coil</keyword>
<dbReference type="InterPro" id="IPR011006">
    <property type="entry name" value="CheY-like_superfamily"/>
</dbReference>
<dbReference type="InterPro" id="IPR008207">
    <property type="entry name" value="Sig_transdc_His_kin_Hpt_dom"/>
</dbReference>
<evidence type="ECO:0000256" key="4">
    <source>
        <dbReference type="ARBA" id="ARBA00022475"/>
    </source>
</evidence>
<evidence type="ECO:0000256" key="9">
    <source>
        <dbReference type="ARBA" id="ARBA00022777"/>
    </source>
</evidence>
<dbReference type="InterPro" id="IPR003660">
    <property type="entry name" value="HAMP_dom"/>
</dbReference>
<keyword evidence="4" id="KW-1003">Cell membrane</keyword>
<dbReference type="SMART" id="SM00304">
    <property type="entry name" value="HAMP"/>
    <property type="match status" value="1"/>
</dbReference>
<keyword evidence="12" id="KW-0902">Two-component regulatory system</keyword>
<accession>A0A1G8URT0</accession>
<dbReference type="FunFam" id="1.10.287.130:FF:000003">
    <property type="entry name" value="Histidine kinase"/>
    <property type="match status" value="1"/>
</dbReference>
<evidence type="ECO:0000259" key="19">
    <source>
        <dbReference type="PROSITE" id="PS50110"/>
    </source>
</evidence>
<evidence type="ECO:0000256" key="5">
    <source>
        <dbReference type="ARBA" id="ARBA00022553"/>
    </source>
</evidence>
<evidence type="ECO:0000256" key="3">
    <source>
        <dbReference type="ARBA" id="ARBA00012438"/>
    </source>
</evidence>
<dbReference type="GO" id="GO:0000155">
    <property type="term" value="F:phosphorelay sensor kinase activity"/>
    <property type="evidence" value="ECO:0007669"/>
    <property type="project" value="InterPro"/>
</dbReference>
<evidence type="ECO:0000313" key="22">
    <source>
        <dbReference type="EMBL" id="SDJ56267.1"/>
    </source>
</evidence>
<dbReference type="AlphaFoldDB" id="A0A1G8URT0"/>
<dbReference type="InterPro" id="IPR003594">
    <property type="entry name" value="HATPase_dom"/>
</dbReference>
<gene>
    <name evidence="22" type="ORF">SAMN05216212_0238</name>
</gene>
<dbReference type="Gene3D" id="1.20.120.160">
    <property type="entry name" value="HPT domain"/>
    <property type="match status" value="1"/>
</dbReference>
<dbReference type="EMBL" id="FNFH01000001">
    <property type="protein sequence ID" value="SDJ56267.1"/>
    <property type="molecule type" value="Genomic_DNA"/>
</dbReference>
<dbReference type="STRING" id="658219.SAMN05216212_0238"/>
<dbReference type="Pfam" id="PF00072">
    <property type="entry name" value="Response_reg"/>
    <property type="match status" value="1"/>
</dbReference>
<dbReference type="InterPro" id="IPR005467">
    <property type="entry name" value="His_kinase_dom"/>
</dbReference>
<dbReference type="CDD" id="cd06225">
    <property type="entry name" value="HAMP"/>
    <property type="match status" value="1"/>
</dbReference>
<keyword evidence="10" id="KW-0067">ATP-binding</keyword>
<feature type="domain" description="HAMP" evidence="20">
    <location>
        <begin position="207"/>
        <end position="259"/>
    </location>
</feature>
<dbReference type="SUPFAM" id="SSF52172">
    <property type="entry name" value="CheY-like"/>
    <property type="match status" value="2"/>
</dbReference>
<keyword evidence="11 17" id="KW-1133">Transmembrane helix</keyword>
<dbReference type="CDD" id="cd00088">
    <property type="entry name" value="HPT"/>
    <property type="match status" value="1"/>
</dbReference>
<dbReference type="Pfam" id="PF00672">
    <property type="entry name" value="HAMP"/>
    <property type="match status" value="1"/>
</dbReference>
<evidence type="ECO:0000256" key="7">
    <source>
        <dbReference type="ARBA" id="ARBA00022692"/>
    </source>
</evidence>
<dbReference type="Gene3D" id="6.10.340.10">
    <property type="match status" value="1"/>
</dbReference>
<feature type="transmembrane region" description="Helical" evidence="17">
    <location>
        <begin position="183"/>
        <end position="204"/>
    </location>
</feature>
<dbReference type="Proteomes" id="UP000199305">
    <property type="component" value="Unassembled WGS sequence"/>
</dbReference>
<dbReference type="CDD" id="cd00082">
    <property type="entry name" value="HisKA"/>
    <property type="match status" value="1"/>
</dbReference>
<evidence type="ECO:0000256" key="8">
    <source>
        <dbReference type="ARBA" id="ARBA00022741"/>
    </source>
</evidence>
<protein>
    <recommendedName>
        <fullName evidence="3">histidine kinase</fullName>
        <ecNumber evidence="3">2.7.13.3</ecNumber>
    </recommendedName>
</protein>
<dbReference type="SUPFAM" id="SSF55874">
    <property type="entry name" value="ATPase domain of HSP90 chaperone/DNA topoisomerase II/histidine kinase"/>
    <property type="match status" value="1"/>
</dbReference>
<dbReference type="PANTHER" id="PTHR45339">
    <property type="entry name" value="HYBRID SIGNAL TRANSDUCTION HISTIDINE KINASE J"/>
    <property type="match status" value="1"/>
</dbReference>
<dbReference type="PANTHER" id="PTHR45339:SF1">
    <property type="entry name" value="HYBRID SIGNAL TRANSDUCTION HISTIDINE KINASE J"/>
    <property type="match status" value="1"/>
</dbReference>
<dbReference type="InterPro" id="IPR036890">
    <property type="entry name" value="HATPase_C_sf"/>
</dbReference>
<dbReference type="PRINTS" id="PR00344">
    <property type="entry name" value="BCTRLSENSOR"/>
</dbReference>
<dbReference type="PROSITE" id="PS50885">
    <property type="entry name" value="HAMP"/>
    <property type="match status" value="1"/>
</dbReference>
<dbReference type="Pfam" id="PF00512">
    <property type="entry name" value="HisKA"/>
    <property type="match status" value="1"/>
</dbReference>
<evidence type="ECO:0000256" key="15">
    <source>
        <dbReference type="PROSITE-ProRule" id="PRU00169"/>
    </source>
</evidence>
<evidence type="ECO:0000259" key="18">
    <source>
        <dbReference type="PROSITE" id="PS50109"/>
    </source>
</evidence>
<evidence type="ECO:0000256" key="10">
    <source>
        <dbReference type="ARBA" id="ARBA00022840"/>
    </source>
</evidence>
<sequence length="943" mass="105091">MTVPTPPVQVPDPSSRAVSLRALIFRLTLGPALILALVLGGLLTQQQVSDRRQLLLSHGHASAEQLAELIELSDGQPLQQRLDWLHKSLLALMLEKDMVRSVHIYSIKGDQLDADTGLQVLATAGPRPRSPITDLHLKDREEGFIFEKGSGIQVLHPLRAGELTCWIAIELHRPYFTIGAYQVALAALLGLILCTLAALTWSIFLSERLARYLERMGKAVEEIGQGQLDRRIAPGENRELNVLAEHINQMAQNFASYQEEATTNLLQSMDDLRQSLDSMEEQNIELDLARKKALEASRVKSTFLANTSHEIRTPLNGIIGFTNLLLKTEVDELQQDYLQTILRSSENLLTTINDVLDFSRIESGNLVLDHIPLNLGQLLEETLQILAPFAHENRIELVPLIDEQLPTTLIGDPLRIKQVLTNLVGNAVRSSTDGNIPVRASVQSSRDAEIVVRISVTDLGNRIDEEGRRELRQLLENSAQNPGQQISSNGLGLAIARSLMERMRGSIGIDEAAGGGATFWVHIPLHLERNRNQPAQEQFPGTRILVADTNRMTRLQVSQLLKQWQVEAIELDDTSTLQPALEQMWNHDALPDAVIIDTAIAGDDVTSFVATIQQLVDTYQCRVIIQGSPVELRRCYEQLRTRVLTFLAKPVTRDNLLRALRRSLPQQAHNRPATTNQSTLPWTAPPRVLAVDDHEANRHLVSELLRALAIDVTIADSGEQAVRLCGQQRFDMVFMDIQMPGMDGIEATRKIRAAEKDGRMPIIALTAHAGAEEKARLLSAGLDDYLSKPVSENQLNNMVKRWMKILVPGGQAARQQGNPRLVDIAESLELSNRDATLARDMLQMLIKGLVADEQELNRCRANNDHRGLFELVHRLHGGCCYCGVPRLREATAALQEHLRPQQSDDNPDIDQQKVEAVTREIRALREWSSEQDLDILFGLTASA</sequence>
<comment type="catalytic activity">
    <reaction evidence="1">
        <text>ATP + protein L-histidine = ADP + protein N-phospho-L-histidine.</text>
        <dbReference type="EC" id="2.7.13.3"/>
    </reaction>
</comment>
<dbReference type="SUPFAM" id="SSF158472">
    <property type="entry name" value="HAMP domain-like"/>
    <property type="match status" value="1"/>
</dbReference>
<reference evidence="23" key="1">
    <citation type="submission" date="2016-10" db="EMBL/GenBank/DDBJ databases">
        <authorList>
            <person name="Varghese N."/>
            <person name="Submissions S."/>
        </authorList>
    </citation>
    <scope>NUCLEOTIDE SEQUENCE [LARGE SCALE GENOMIC DNA]</scope>
    <source>
        <strain evidence="23">CGMCC 1.10658</strain>
    </source>
</reference>
<dbReference type="SMART" id="SM00388">
    <property type="entry name" value="HisKA"/>
    <property type="match status" value="1"/>
</dbReference>
<keyword evidence="9 22" id="KW-0418">Kinase</keyword>
<dbReference type="Gene3D" id="1.10.287.130">
    <property type="match status" value="1"/>
</dbReference>
<dbReference type="SMART" id="SM00448">
    <property type="entry name" value="REC"/>
    <property type="match status" value="2"/>
</dbReference>
<feature type="modified residue" description="4-aspartylphosphate" evidence="15">
    <location>
        <position position="736"/>
    </location>
</feature>
<dbReference type="InterPro" id="IPR036097">
    <property type="entry name" value="HisK_dim/P_sf"/>
</dbReference>
<feature type="domain" description="Response regulatory" evidence="19">
    <location>
        <begin position="543"/>
        <end position="664"/>
    </location>
</feature>
<feature type="modified residue" description="4-aspartylphosphate" evidence="15">
    <location>
        <position position="597"/>
    </location>
</feature>
<keyword evidence="23" id="KW-1185">Reference proteome</keyword>
<dbReference type="GO" id="GO:0005886">
    <property type="term" value="C:plasma membrane"/>
    <property type="evidence" value="ECO:0007669"/>
    <property type="project" value="UniProtKB-SubCell"/>
</dbReference>
<dbReference type="Gene3D" id="3.30.565.10">
    <property type="entry name" value="Histidine kinase-like ATPase, C-terminal domain"/>
    <property type="match status" value="1"/>
</dbReference>
<evidence type="ECO:0000313" key="23">
    <source>
        <dbReference type="Proteomes" id="UP000199305"/>
    </source>
</evidence>
<feature type="transmembrane region" description="Helical" evidence="17">
    <location>
        <begin position="20"/>
        <end position="43"/>
    </location>
</feature>
<dbReference type="InterPro" id="IPR004358">
    <property type="entry name" value="Sig_transdc_His_kin-like_C"/>
</dbReference>
<keyword evidence="5 15" id="KW-0597">Phosphoprotein</keyword>
<dbReference type="Pfam" id="PF02518">
    <property type="entry name" value="HATPase_c"/>
    <property type="match status" value="1"/>
</dbReference>
<dbReference type="Pfam" id="PF01627">
    <property type="entry name" value="Hpt"/>
    <property type="match status" value="1"/>
</dbReference>
<feature type="modified residue" description="Phosphohistidine" evidence="14">
    <location>
        <position position="873"/>
    </location>
</feature>
<evidence type="ECO:0000259" key="21">
    <source>
        <dbReference type="PROSITE" id="PS50894"/>
    </source>
</evidence>
<feature type="domain" description="Histidine kinase" evidence="18">
    <location>
        <begin position="306"/>
        <end position="527"/>
    </location>
</feature>
<proteinExistence type="predicted"/>
<dbReference type="Gene3D" id="3.40.50.2300">
    <property type="match status" value="2"/>
</dbReference>
<evidence type="ECO:0000256" key="6">
    <source>
        <dbReference type="ARBA" id="ARBA00022679"/>
    </source>
</evidence>
<dbReference type="PROSITE" id="PS50894">
    <property type="entry name" value="HPT"/>
    <property type="match status" value="1"/>
</dbReference>
<evidence type="ECO:0000256" key="14">
    <source>
        <dbReference type="PROSITE-ProRule" id="PRU00110"/>
    </source>
</evidence>
<dbReference type="GO" id="GO:0005524">
    <property type="term" value="F:ATP binding"/>
    <property type="evidence" value="ECO:0007669"/>
    <property type="project" value="UniProtKB-KW"/>
</dbReference>
<dbReference type="OrthoDB" id="6187449at2"/>
<keyword evidence="13 17" id="KW-0472">Membrane</keyword>
<dbReference type="PROSITE" id="PS50109">
    <property type="entry name" value="HIS_KIN"/>
    <property type="match status" value="1"/>
</dbReference>
<keyword evidence="7 17" id="KW-0812">Transmembrane</keyword>
<keyword evidence="6" id="KW-0808">Transferase</keyword>
<dbReference type="SUPFAM" id="SSF47384">
    <property type="entry name" value="Homodimeric domain of signal transducing histidine kinase"/>
    <property type="match status" value="1"/>
</dbReference>
<feature type="domain" description="Response regulatory" evidence="19">
    <location>
        <begin position="687"/>
        <end position="803"/>
    </location>
</feature>
<evidence type="ECO:0000256" key="2">
    <source>
        <dbReference type="ARBA" id="ARBA00004651"/>
    </source>
</evidence>
<evidence type="ECO:0000259" key="20">
    <source>
        <dbReference type="PROSITE" id="PS50885"/>
    </source>
</evidence>
<keyword evidence="8" id="KW-0547">Nucleotide-binding</keyword>
<name>A0A1G8URT0_9GAMM</name>
<evidence type="ECO:0000256" key="1">
    <source>
        <dbReference type="ARBA" id="ARBA00000085"/>
    </source>
</evidence>
<comment type="subcellular location">
    <subcellularLocation>
        <location evidence="2">Cell membrane</location>
        <topology evidence="2">Multi-pass membrane protein</topology>
    </subcellularLocation>
</comment>
<dbReference type="RefSeq" id="WP_091506742.1">
    <property type="nucleotide sequence ID" value="NZ_FNFH01000001.1"/>
</dbReference>
<dbReference type="InterPro" id="IPR003661">
    <property type="entry name" value="HisK_dim/P_dom"/>
</dbReference>
<dbReference type="EC" id="2.7.13.3" evidence="3"/>
<evidence type="ECO:0000256" key="11">
    <source>
        <dbReference type="ARBA" id="ARBA00022989"/>
    </source>
</evidence>
<dbReference type="CDD" id="cd17546">
    <property type="entry name" value="REC_hyHK_CKI1_RcsC-like"/>
    <property type="match status" value="1"/>
</dbReference>
<feature type="coiled-coil region" evidence="16">
    <location>
        <begin position="262"/>
        <end position="296"/>
    </location>
</feature>
<dbReference type="InterPro" id="IPR036641">
    <property type="entry name" value="HPT_dom_sf"/>
</dbReference>
<evidence type="ECO:0000256" key="12">
    <source>
        <dbReference type="ARBA" id="ARBA00023012"/>
    </source>
</evidence>
<dbReference type="SUPFAM" id="SSF47226">
    <property type="entry name" value="Histidine-containing phosphotransfer domain, HPT domain"/>
    <property type="match status" value="1"/>
</dbReference>
<feature type="domain" description="HPt" evidence="21">
    <location>
        <begin position="834"/>
        <end position="927"/>
    </location>
</feature>
<organism evidence="22 23">
    <name type="scientific">Microbulbifer yueqingensis</name>
    <dbReference type="NCBI Taxonomy" id="658219"/>
    <lineage>
        <taxon>Bacteria</taxon>
        <taxon>Pseudomonadati</taxon>
        <taxon>Pseudomonadota</taxon>
        <taxon>Gammaproteobacteria</taxon>
        <taxon>Cellvibrionales</taxon>
        <taxon>Microbulbiferaceae</taxon>
        <taxon>Microbulbifer</taxon>
    </lineage>
</organism>